<sequence>MVYELFETMKSEKHWPVKAGMPIGFSRSRRSRDLDNVHSSLHERLWFKKVTALRVPGMFADGRRQTMDDSRAWNCCDNIPIVLWEDLQS</sequence>
<protein>
    <submittedName>
        <fullName evidence="1">Uncharacterized protein</fullName>
    </submittedName>
</protein>
<keyword evidence="2" id="KW-1185">Reference proteome</keyword>
<gene>
    <name evidence="1" type="ORF">EVAR_6927_1</name>
</gene>
<organism evidence="1 2">
    <name type="scientific">Eumeta variegata</name>
    <name type="common">Bagworm moth</name>
    <name type="synonym">Eumeta japonica</name>
    <dbReference type="NCBI Taxonomy" id="151549"/>
    <lineage>
        <taxon>Eukaryota</taxon>
        <taxon>Metazoa</taxon>
        <taxon>Ecdysozoa</taxon>
        <taxon>Arthropoda</taxon>
        <taxon>Hexapoda</taxon>
        <taxon>Insecta</taxon>
        <taxon>Pterygota</taxon>
        <taxon>Neoptera</taxon>
        <taxon>Endopterygota</taxon>
        <taxon>Lepidoptera</taxon>
        <taxon>Glossata</taxon>
        <taxon>Ditrysia</taxon>
        <taxon>Tineoidea</taxon>
        <taxon>Psychidae</taxon>
        <taxon>Oiketicinae</taxon>
        <taxon>Eumeta</taxon>
    </lineage>
</organism>
<dbReference type="Proteomes" id="UP000299102">
    <property type="component" value="Unassembled WGS sequence"/>
</dbReference>
<name>A0A4C1THH4_EUMVA</name>
<accession>A0A4C1THH4</accession>
<evidence type="ECO:0000313" key="1">
    <source>
        <dbReference type="EMBL" id="GBP13584.1"/>
    </source>
</evidence>
<dbReference type="EMBL" id="BGZK01000058">
    <property type="protein sequence ID" value="GBP13584.1"/>
    <property type="molecule type" value="Genomic_DNA"/>
</dbReference>
<comment type="caution">
    <text evidence="1">The sequence shown here is derived from an EMBL/GenBank/DDBJ whole genome shotgun (WGS) entry which is preliminary data.</text>
</comment>
<evidence type="ECO:0000313" key="2">
    <source>
        <dbReference type="Proteomes" id="UP000299102"/>
    </source>
</evidence>
<proteinExistence type="predicted"/>
<reference evidence="1 2" key="1">
    <citation type="journal article" date="2019" name="Commun. Biol.">
        <title>The bagworm genome reveals a unique fibroin gene that provides high tensile strength.</title>
        <authorList>
            <person name="Kono N."/>
            <person name="Nakamura H."/>
            <person name="Ohtoshi R."/>
            <person name="Tomita M."/>
            <person name="Numata K."/>
            <person name="Arakawa K."/>
        </authorList>
    </citation>
    <scope>NUCLEOTIDE SEQUENCE [LARGE SCALE GENOMIC DNA]</scope>
</reference>
<dbReference type="AlphaFoldDB" id="A0A4C1THH4"/>